<dbReference type="RefSeq" id="WP_073090314.1">
    <property type="nucleotide sequence ID" value="NZ_FRBC01000016.1"/>
</dbReference>
<reference evidence="2 3" key="1">
    <citation type="submission" date="2016-11" db="EMBL/GenBank/DDBJ databases">
        <authorList>
            <person name="Jaros S."/>
            <person name="Januszkiewicz K."/>
            <person name="Wedrychowicz H."/>
        </authorList>
    </citation>
    <scope>NUCLEOTIDE SEQUENCE [LARGE SCALE GENOMIC DNA]</scope>
    <source>
        <strain evidence="2 3">HD4</strain>
    </source>
</reference>
<dbReference type="Proteomes" id="UP000184263">
    <property type="component" value="Unassembled WGS sequence"/>
</dbReference>
<dbReference type="EMBL" id="FRBC01000016">
    <property type="protein sequence ID" value="SHK76145.1"/>
    <property type="molecule type" value="Genomic_DNA"/>
</dbReference>
<evidence type="ECO:0000313" key="2">
    <source>
        <dbReference type="EMBL" id="SHK76145.1"/>
    </source>
</evidence>
<proteinExistence type="predicted"/>
<dbReference type="OrthoDB" id="1659780at2"/>
<dbReference type="Gene3D" id="2.160.20.10">
    <property type="entry name" value="Single-stranded right-handed beta-helix, Pectin lyase-like"/>
    <property type="match status" value="1"/>
</dbReference>
<dbReference type="SUPFAM" id="SSF51126">
    <property type="entry name" value="Pectin lyase-like"/>
    <property type="match status" value="1"/>
</dbReference>
<sequence length="6328" mass="657482">MSQTGKFRKKARKMEKLQERYAYSVLASKVLLGLALGCLVAMPSGVAYAEDPAQTEIKAKGADAAIAAEADGTYKIYAQSVNGDLGVNRFDKFVLENGNRADMFFNKQGETVYAANLVNLVNSQVTINGVLNAVKDGKIDGNLYFLSPEGIAIGAQGVINAGSFTGMVVDKDAFSEFYEGTENRKKATGDQQQGAEFDLDAVKGLAIGGTIDVSGHINTHSGIFLGAGVINIKDGAQLKSVSNIQFEDIVNSSIAQQVPANLTATTGEGSDIVLAAASSVGVDDSSLPELKAVKKKNEQGQETDEYVLENWDKWETGWLEEIFAATNEAAIDNQGKLITDKAVKLTAKAATSYKEGAIFKYLQDQQVKDLVQNEIHKSIGKKAALKTGMWAFLKATNSEAAALAEPSTEEWTKWIDVFLVGIMEGTGNRTNQANISLGGEVRAASLSAEATANLAMNVDASIMARAYTNVKGKNTADIEVKEGLNLGSNIGDITLNSAANTDISAVARGLNVKRADGDTTTKLPSVYGAVTIVNTESGANVKVDKAITASGDFKATADMKEKMNVVASSAMNEDTGTVSAGVAYVDDKTDATVTLNKDITAKTITADAQNRVQKDLLTVNNTLGVVSGQVFKNDTKPVELKPLDESKKNTLNKYLDKLVDMGDGLVGKLKQYGDAGATVGVFNQENNSKVMVNSALTASGGDLKLNAETTIGDMGVDADDNPIPIGGFHMNVVSAMTHTKSDGSANNGGLINAAVLVDNVRNNAVVQVAAPAKSLQATGNVKVNAQAHMDYAPDAEGLYNVKKAWGDVKESFEAIKTLVSDDVKNVFEGIGDSFEKVDWSDLSSIKSSFTEGEKLTKAIAEIKKDGQIAAKIKERFLTTVDKAVNLTHPSAYTHYHVRTESKNTTGNFTATGSVQVDKLENNAAVLIGEGTSLHADGNTSIKADSGTYTVSLTGKGGEYATLDQEGKVGVGASVAYQEIGGTGLVMAGKDAVIEGQKVDITADQTMKQVDIVYSSGKADTLNIGGMVNIVKGAGNSIVAIDDEAVINATAADGAIKLHADNSTTINAITGGLTLGGKNASGAVGIGVSWVDYDTNDIVQVADNGRGVVKAAETDTDTDEQKAAKRTGNRSVLARDLAKQIGAAGDDFFGAATAGNAGRKAWQANSFEALAVTTGTINSIGAEIAGTTGSDKSFFDKGSNLIENIGKKRDKFNNWLKGNKLTKAIQGSNASNTASANVGGTGGFKLSAAGSAAINKGNSDTTAAVSGIELRKNSAAELASVTVKAQDDMFIGAFAGGAAFNALKQNNSPAVAIGGAVGYTRQNRTVDSLLLNAQVEGAGTLANQAEKAGTEVAAGLSLAVNTSSGTNLTASGSVSYNDVHNQVRALQIGTDVNKTYAGSTKTVVTNKALASDWQIAGGLSANWTGSDGTSANLGGAVTVSDLSNDVVSMISAGNYKQVDTLSMEAAKSINQINVAVAGSKSGGKTALGLDGAVAYNEVDNKVRTVVRNGAAVEASGAVALVAHDKAEDKTASKADLQAKGIDVDHMIEHYISQDAKKTIANQDVVDQTNGKEISVAANGGSINIPGSSLAVNVAAGVNFNGNGAGAGVGIDEIKNNLSVDINGATLKGAAIDAGTTNNTKIVGVAAGASIGAEYFGGAGAVSWHDVTNTNTVNITDSKLTADAVNGVSHNKSSIVSVAGQFNQSSNVGAGMTLANNDMNNTSGVYLKGGKVQGVTDDKLENLTLAAHNDTYVLAVGAGVGASGLVGLNGSVAINEGSNSSEAIIGKGTKGTDIVQVKALKVAADNTTSKTTIAGSLTYTNGGIAGIGGGVAYANIGRTDNREKTQALIQDASITTQPAAAIDVTALDTSKAVSVGVGVGIEGSVNLQGGVARTNVRKDVNAGMENTAIDEGQDAAQADVSIKADSTVNNKTAGAALATAFTGLVAGGVGLSFNDVEQNTRAYYGYLNTRPENASRVNELAINATADNKLLGIGIGLAGASTFAVGGSYSYNYIRGNTTAEMNKANIISAQNIGVVSQSDDAISAIAGVIAGGAGGAAGVSVANNQINGDTVAAVTGSRLVTNTAVNSDDAKKIAVNNGIKDAKTDAEGRGLIQGQVQKATFVPGKLKEGRENTSLTGLVIDSSATHAIASDLLTGAGGAIGGVAGTFNENFIEGKTRASLNDTSVNEDKSQYGGSIKDTQNTTVKAADYTNIGAFEVGAAGGANVGFGATQNANNLSRKVLAESYSQSAADVKAHDFKLQALAKQGVSNLAIAGGLAVTGAAANANVISDDLDMDVQARTNRLNLEFANKADILADNESRIYMGTYGASVAGIGASAGMGINLVDQQSTVKTTVANSTLKETEKTTSQAKIEARNKTIQEASLVSGAGAGMGVGIVGTFNHSKLTSDVGVVISGSTLQAGKIDVNSHDVIWSDQGTGSVSGGLFGGVGVNSTVNTVADKSYVNISSNSLLTAKDTVKVKADIVRDIDTFMLNVSLGGVSVGVNHMNTSVNESLKADKALQDKISKANALDKDNTASFVGLTKAERQQARERTAFQIDTNVAGTSLGSQLSVNGSSINAGGALSLDAEEKNRLSLSTIGTSVGAGSFVVTNAEATLKNANGVSLDGASLTGSSVDIRANTADASRDGKSGLYTQGAVGNLGIVGITAISSKAEMSGSTAVHVKNTNITSTGEVNINAKSGVTANTNVNGVTAGVATVNAIDTGITNTSVLAVNFENNSGTHTIKSTKADGKINVNAVNTGNFTANSTGISAGLLAAGGNKTYAKDNSTSQINITGSNYAFAADALSFQAANAPKLKVDIDNHAVGVATGMASYATAEVNSSALINADDNNAFQAGSVYFGAQVGKEKEITAASRLRSVAVAGMAIPGYSGDDSLVSTKTNAAINIGKENYKFKDSENKEKRAALTIAAVNLASRQNDVSNVTVSAIKFAAGAITGTTRAEDTASVNAGGGDVYKLLLGARVDSYTDSYVRGSGGGIADYGNTAKAITYFDNAASANIYGKWDVTDELQVAAEQEDGMDIQAFSGSGGIYQGGGLYTNLDIGSKGRITSANIGKDADIQANRVYVGAENYLNTRKNNKYGKRLDMTAISFYGMSVLESKDVIKKGTQVNIGDNAKVTTVGTQEYEVTNKDVLNNYAEGLNGGLTQTIVTQSRTDYTSANKVTLGQGAMLCNTGGYDKGGITLAAYDDIDSTVHAEGQVRGLAGAGPTAITEHNIKRTNQVNVKGTIKSQKDINLYAGADRNGNLSNVKQLSIADARNDTLIPLGWRRELDMENQRNNTVQVEAGAVGEALRNINIKAVNGQENILKQASYHTIYGGKGGDKEAIPVVETSDGSGRIDKLVTSTTNYAQVDGSLLAGYQDKLYVTITGQVVPQSYLGHHDVKDAKDATILESHDVTAAGGDAAYTISIVDDEGRHYTELEQATKQYSSSYANILANRWSELKTLLNSYSGKDGKGGDGQTAIAYAGYAAELELLEAKMKNLGLLEETEVNGKKVNIPVTSGYDIPIVALPELLEASGGTINVDSSNFYGTGSVVAKTNPEVKVENQSNAYLVVNDVLLRDKGEGIIYRDNLIASDAAGKAQIKELNGNKNYDVAYSKLKSVTGDGPAVNITSDNASISGITLTDRVTKGETTDTVTGTYDGVGAIEIAGHVNGGIGDVNITNRNRNGDIIINGSDSKATGVDGRTIRLTATSGSVTQSYTKGVVHIGSTPEDVYKTTNDAAITNINNGWGNSYTEPKHTTTTVDGSNARSESESTATKAGRIAGNAIFIAADAINVNGILQSGYGKYAAVVTEEQVAAAKTAAANKDFSKSKLYEGHRIYKVNEGGTSWDNKDTDGSLKYTVQVYYDPDNDTLLTEDIDAQGGRVYLTGRIISTTGGQIFAVDGGADIRIENQSDTAMQVGKILNNDINGEVVLTTSSMENGKEVLTRHSYTTDKVTTTTGYMGADPQETSDTVNTGRSYSYTPAANSRYNWTVGSDSTTTIHYYYRDTKIFNADVFSFESDSSKVVKTEYPAETKPLPNGIFVSQPQTGSGDYQIVADNVILSEMDRLNFKATSKNYVLWKNYYYNWDKKKGSMQTYVSSIKADNPIAIKFIGQDDGTINVQSRGGITLAGNIRNNNAAGTIDISSAQGGILGNAGVSVIGNKVNLNAQKDVANINIEALDKAKAVQLQANTQDGNIGITVNGDVEVSTVKAQAAASVAGNNNITLNASGNILQGTGDGLIGQRIDLTSRAGAIGTAGQMLKVRAGQQALNDDSRSASISATAQKDIFLKQNNADESTGGDMRIGIVRSIAGDVTLNNAGGSFVDALPYNGDETSDETAARIQRWIDAGMIAGPDRNNAYIRKLERNVADYEEMVRKNFADYLVMKENQAGLTEENQKIYAKLDSEYGAYANSDAYLSHLAADAGSDYAKLKAEAENPTYKWTQDELLYALRSEIVNKEVGSTDSRDKVANVSGRNITLVGENVGSNLKPQNIAYEQLANGYVDPNDPSKTNIYYLKILANADAADVIHRQDGQGKDYFEVTGMAPLGIHATGVINAQAVGNEAEDISLSARKAAEDGEASVLKLGTIQADNGLVRIMGKAGLENALDDANAANVIAKGEVLLEGGAGAVGSEAKAINVQAGGDLSARSNANIYIKNVGENALSVGSVYTPDTLKLWSAKGLVGSTANLEGTIPYINAQHLFLDATNNGVGSDLGTPDRPLYILSNGVDIQAAGHSAQFQGVEHAKNSMVLNRVELTDDLWLHTPGTLAIANVVYAGDTMVLSADKGIVMADQEEEATAASYLDAGTSISLASQTGDLGAKGNALRLLNSGVSVTAAGVNGYLLGLERPALHTVGMDLGHIGTETVPGFTGDLWVKSQGALTTKEIVNVKGNLELLADNNTLKSQNDWIAGGDIHAKGNDVELKDDVKAGGKVTVEGQNINLVGNTNADHDLTLTATGAIKSVGNWTAGNDMTVAGTNIDLNGNIAATHNLDMTAAGDITSVGNWTAGNDLTVSGRNITADGQLSADKEVNLTAAAKADVKDKVSAGNDVTVKAVDIQLAGEARGNNISLSATNIDLNGTMTATQDLGVTAIGDITSAGNWTAGNDMTVAGTNIDLNGNIAATQNLDMTATGDITSVGNWTAGNDLTVSGRNITADGQLSADKDVKLTAAAQANVKGKVAAGNDITVKAADIQLEGEARGNNITLSATNINLNGAMTVTQDLGVTAAGDITSAGNWTAGNDMTVAGTNIDLNGNISATQNLDMTAAGNITSAGNWTVGHDLTASGANINLNGDANVRNDMEMEATGTITSIGNWTVDGNLTVRGDNIETAGDIAAGSRLEFTAAGYIAGNGNLQAGTDVVNSANDIMIIGGIAAGNNASLLTSNGDVVVSKDVVANQSVTAVTNNGSFVVFGKVNAIQGDATLITGFDSFHADDDGSILVTGGINAGQDVAMYSRNADIIVAEFSDNPEANVITAGRDINIKTIDAGDIAVLGALHSGRNTSALVEGNRGDIEIFDTITAGAGVDLTVQSDGHIFVNFDFDSNGTAENMEIHAGTDVTAHTQSGGILIGRTIIADQGEINLLSESGSIAVTGKTNALEGNILALTGQGDIVIGDTLDHFEESVTAKNNVSLLTNSGTVYIFGKTVAQNGDVSLKAGKDVYEPGKSNFIIEDNGVVEAGHDIFLTGRNGDIFMADYLQAKGGIKAYAEEQGNISFATDITVNGDIGLTTDTGDITVGQNVNSLQGNVDIVAKTGNITIEKDLFAENGAIRAYSGKGEIHIGDQGPHDDVILARTNIDLKTQEGRITVQGRTRSVEGDIKVSAAVPEYQQGKDSIILEQNGEVVSGGAITINSGNGDFHVTDRVQAEESLYTNVIGKGSMYYDTDIEVRNDVKTAVEEGTIYVGANVKAGNDVDMSNGIGNIYVGHSIDAKAGNINLNVERGNIDVGDNDAETETITAANDVNIAANVGKITVYGKTSTRNGDITLKAGSENYIAGDSGRNIIIDHNGLVDSARDVKLIATNGDLHVTDNVLSQRNIAAQVLEQGGLYFDRDIDLKGDLVAGTENGDIVARDVQATGDIRITQKKGDIRINLADATHVFLQMEDNTEASQVNTIRANANGDELMDVTLTGSYLNVGTLENKGGTDTFQVSLAAPDGQEFIEKLNIGQLRSDTGTFIPKVWTRQGDVYVDKGQLQLADVMAADKFRFANAMVDAAVYGRIPTHDGEQLVYWNDAAKAYQMQRPFNLFADGGMITDRAVLVDSHDWRRLYSRKYSETYSVVDRMRDYLMRKNHYYSAGALIPYTPPMPYVRVESAGNTVNTVQADNASEQEITVE</sequence>
<accession>A0A1M6V442</accession>
<dbReference type="InterPro" id="IPR012334">
    <property type="entry name" value="Pectin_lyas_fold"/>
</dbReference>
<protein>
    <recommendedName>
        <fullName evidence="4">Extended Signal Peptide of Type V secretion system</fullName>
    </recommendedName>
</protein>
<gene>
    <name evidence="2" type="ORF">SAMN05216582_11642</name>
</gene>
<dbReference type="NCBIfam" id="NF012204">
    <property type="entry name" value="adhes_FxxPxG"/>
    <property type="match status" value="1"/>
</dbReference>
<dbReference type="InterPro" id="IPR011050">
    <property type="entry name" value="Pectin_lyase_fold/virulence"/>
</dbReference>
<name>A0A1M6V442_SELRU</name>
<organism evidence="2 3">
    <name type="scientific">Selenomonas ruminantium</name>
    <dbReference type="NCBI Taxonomy" id="971"/>
    <lineage>
        <taxon>Bacteria</taxon>
        <taxon>Bacillati</taxon>
        <taxon>Bacillota</taxon>
        <taxon>Negativicutes</taxon>
        <taxon>Selenomonadales</taxon>
        <taxon>Selenomonadaceae</taxon>
        <taxon>Selenomonas</taxon>
    </lineage>
</organism>
<feature type="region of interest" description="Disordered" evidence="1">
    <location>
        <begin position="3749"/>
        <end position="3769"/>
    </location>
</feature>
<evidence type="ECO:0000256" key="1">
    <source>
        <dbReference type="SAM" id="MobiDB-lite"/>
    </source>
</evidence>
<evidence type="ECO:0008006" key="4">
    <source>
        <dbReference type="Google" id="ProtNLM"/>
    </source>
</evidence>
<evidence type="ECO:0000313" key="3">
    <source>
        <dbReference type="Proteomes" id="UP000184263"/>
    </source>
</evidence>